<gene>
    <name evidence="2" type="ORF">DVS81_13020</name>
</gene>
<dbReference type="AlphaFoldDB" id="A0A369XNS2"/>
<organism evidence="2 3">
    <name type="scientific">Candidatus Accumulibacter meliphilus</name>
    <dbReference type="NCBI Taxonomy" id="2211374"/>
    <lineage>
        <taxon>Bacteria</taxon>
        <taxon>Pseudomonadati</taxon>
        <taxon>Pseudomonadota</taxon>
        <taxon>Betaproteobacteria</taxon>
        <taxon>Candidatus Accumulibacter</taxon>
    </lineage>
</organism>
<accession>A0A369XNS2</accession>
<evidence type="ECO:0000313" key="3">
    <source>
        <dbReference type="Proteomes" id="UP000253831"/>
    </source>
</evidence>
<keyword evidence="1" id="KW-0732">Signal</keyword>
<proteinExistence type="predicted"/>
<name>A0A369XNS2_9PROT</name>
<dbReference type="Proteomes" id="UP000253831">
    <property type="component" value="Unassembled WGS sequence"/>
</dbReference>
<feature type="chain" id="PRO_5016926045" description="EfeO-type cupredoxin-like domain-containing protein" evidence="1">
    <location>
        <begin position="25"/>
        <end position="156"/>
    </location>
</feature>
<evidence type="ECO:0000256" key="1">
    <source>
        <dbReference type="SAM" id="SignalP"/>
    </source>
</evidence>
<sequence length="156" mass="16734">MITPNKFFVTLLLVAPCLGGSALAAESEAAVVVELTQVPCQFLESEQGSNHGYRSSSIKDCEAINAKSGASRIEQAEALQLKPGKTIFRVTNKNVPYELGFWLRGEGIAGRVTLPSVSGGGLITGKTQDYVIDLKPGEYIYSCPLNPTPNYKLVVN</sequence>
<evidence type="ECO:0008006" key="4">
    <source>
        <dbReference type="Google" id="ProtNLM"/>
    </source>
</evidence>
<protein>
    <recommendedName>
        <fullName evidence="4">EfeO-type cupredoxin-like domain-containing protein</fullName>
    </recommendedName>
</protein>
<evidence type="ECO:0000313" key="2">
    <source>
        <dbReference type="EMBL" id="RDE50079.1"/>
    </source>
</evidence>
<feature type="signal peptide" evidence="1">
    <location>
        <begin position="1"/>
        <end position="24"/>
    </location>
</feature>
<dbReference type="EMBL" id="QPGA01000026">
    <property type="protein sequence ID" value="RDE50079.1"/>
    <property type="molecule type" value="Genomic_DNA"/>
</dbReference>
<reference evidence="2 3" key="1">
    <citation type="submission" date="2018-05" db="EMBL/GenBank/DDBJ databases">
        <title>Integrated omic analyses show evidence that a Ca. Accumulibacter phosphatis strain performs denitrification under micro-aerobic conditions.</title>
        <authorList>
            <person name="Camejo P.Y."/>
            <person name="Katherine M.D."/>
            <person name="Daniel N.R."/>
        </authorList>
    </citation>
    <scope>NUCLEOTIDE SEQUENCE [LARGE SCALE GENOMIC DNA]</scope>
    <source>
        <strain evidence="2">UW-LDO-IC</strain>
    </source>
</reference>
<comment type="caution">
    <text evidence="2">The sequence shown here is derived from an EMBL/GenBank/DDBJ whole genome shotgun (WGS) entry which is preliminary data.</text>
</comment>